<keyword evidence="2" id="KW-1185">Reference proteome</keyword>
<dbReference type="EMBL" id="JACHLZ010000001">
    <property type="protein sequence ID" value="MBB5830251.1"/>
    <property type="molecule type" value="Genomic_DNA"/>
</dbReference>
<reference evidence="1 2" key="1">
    <citation type="submission" date="2020-08" db="EMBL/GenBank/DDBJ databases">
        <title>Sequencing the genomes of 1000 actinobacteria strains.</title>
        <authorList>
            <person name="Klenk H.-P."/>
        </authorList>
    </citation>
    <scope>NUCLEOTIDE SEQUENCE [LARGE SCALE GENOMIC DNA]</scope>
    <source>
        <strain evidence="1 2">DSM 28796</strain>
    </source>
</reference>
<dbReference type="RefSeq" id="WP_184323902.1">
    <property type="nucleotide sequence ID" value="NZ_JACHLZ010000001.1"/>
</dbReference>
<organism evidence="1 2">
    <name type="scientific">Brachybacterium aquaticum</name>
    <dbReference type="NCBI Taxonomy" id="1432564"/>
    <lineage>
        <taxon>Bacteria</taxon>
        <taxon>Bacillati</taxon>
        <taxon>Actinomycetota</taxon>
        <taxon>Actinomycetes</taxon>
        <taxon>Micrococcales</taxon>
        <taxon>Dermabacteraceae</taxon>
        <taxon>Brachybacterium</taxon>
    </lineage>
</organism>
<name>A0A841A9F9_9MICO</name>
<evidence type="ECO:0000313" key="1">
    <source>
        <dbReference type="EMBL" id="MBB5830251.1"/>
    </source>
</evidence>
<protein>
    <submittedName>
        <fullName evidence="1">Pimeloyl-ACP methyl ester carboxylesterase</fullName>
    </submittedName>
</protein>
<dbReference type="SUPFAM" id="SSF53474">
    <property type="entry name" value="alpha/beta-Hydrolases"/>
    <property type="match status" value="1"/>
</dbReference>
<accession>A0A841A9F9</accession>
<dbReference type="InterPro" id="IPR029058">
    <property type="entry name" value="AB_hydrolase_fold"/>
</dbReference>
<comment type="caution">
    <text evidence="1">The sequence shown here is derived from an EMBL/GenBank/DDBJ whole genome shotgun (WGS) entry which is preliminary data.</text>
</comment>
<evidence type="ECO:0000313" key="2">
    <source>
        <dbReference type="Proteomes" id="UP000588158"/>
    </source>
</evidence>
<gene>
    <name evidence="1" type="ORF">HNR70_000064</name>
</gene>
<sequence>MIALHAAAPDHVTTLPVFSGRGLAAATGVNLLAIADPSLAMHPDLKLGWYLGNRPQGRFRTLSTPIIKHVLEQLGSTRTVFFGASGGGFAAGELSQNFPESLALLCNPRLDFRMQPRAAVREYLVHCHSAVSRTPQLRIRAEFVPTALDSEWNGSPANTIAIIQNTGDRMYHDHQFLPFAQRHADDPSVLHLLRDDGEGHRHVPRAEPERVITGLAEAESPPAALRELGFRTGIPGGTSASQ</sequence>
<proteinExistence type="predicted"/>
<dbReference type="AlphaFoldDB" id="A0A841A9F9"/>
<dbReference type="Proteomes" id="UP000588158">
    <property type="component" value="Unassembled WGS sequence"/>
</dbReference>